<dbReference type="InterPro" id="IPR007627">
    <property type="entry name" value="RNA_pol_sigma70_r2"/>
</dbReference>
<proteinExistence type="predicted"/>
<protein>
    <submittedName>
        <fullName evidence="6">Sigma-70 family RNA polymerase sigma factor</fullName>
    </submittedName>
</protein>
<evidence type="ECO:0000256" key="2">
    <source>
        <dbReference type="ARBA" id="ARBA00023082"/>
    </source>
</evidence>
<dbReference type="InterPro" id="IPR014284">
    <property type="entry name" value="RNA_pol_sigma-70_dom"/>
</dbReference>
<feature type="domain" description="RNA polymerase sigma-70 region 2" evidence="5">
    <location>
        <begin position="12"/>
        <end position="79"/>
    </location>
</feature>
<dbReference type="PANTHER" id="PTHR43133:SF8">
    <property type="entry name" value="RNA POLYMERASE SIGMA FACTOR HI_1459-RELATED"/>
    <property type="match status" value="1"/>
</dbReference>
<evidence type="ECO:0000256" key="1">
    <source>
        <dbReference type="ARBA" id="ARBA00023015"/>
    </source>
</evidence>
<keyword evidence="3" id="KW-0238">DNA-binding</keyword>
<evidence type="ECO:0000256" key="3">
    <source>
        <dbReference type="ARBA" id="ARBA00023125"/>
    </source>
</evidence>
<reference evidence="6" key="2">
    <citation type="submission" date="2021-04" db="EMBL/GenBank/DDBJ databases">
        <authorList>
            <person name="Gilroy R."/>
        </authorList>
    </citation>
    <scope>NUCLEOTIDE SEQUENCE</scope>
    <source>
        <strain evidence="6">CHK183-1962</strain>
    </source>
</reference>
<accession>A0A9D1XHN2</accession>
<dbReference type="SUPFAM" id="SSF88946">
    <property type="entry name" value="Sigma2 domain of RNA polymerase sigma factors"/>
    <property type="match status" value="1"/>
</dbReference>
<dbReference type="AlphaFoldDB" id="A0A9D1XHN2"/>
<reference evidence="6" key="1">
    <citation type="journal article" date="2021" name="PeerJ">
        <title>Extensive microbial diversity within the chicken gut microbiome revealed by metagenomics and culture.</title>
        <authorList>
            <person name="Gilroy R."/>
            <person name="Ravi A."/>
            <person name="Getino M."/>
            <person name="Pursley I."/>
            <person name="Horton D.L."/>
            <person name="Alikhan N.F."/>
            <person name="Baker D."/>
            <person name="Gharbi K."/>
            <person name="Hall N."/>
            <person name="Watson M."/>
            <person name="Adriaenssens E.M."/>
            <person name="Foster-Nyarko E."/>
            <person name="Jarju S."/>
            <person name="Secka A."/>
            <person name="Antonio M."/>
            <person name="Oren A."/>
            <person name="Chaudhuri R.R."/>
            <person name="La Ragione R."/>
            <person name="Hildebrand F."/>
            <person name="Pallen M.J."/>
        </authorList>
    </citation>
    <scope>NUCLEOTIDE SEQUENCE</scope>
    <source>
        <strain evidence="6">CHK183-1962</strain>
    </source>
</reference>
<evidence type="ECO:0000259" key="5">
    <source>
        <dbReference type="Pfam" id="PF04542"/>
    </source>
</evidence>
<dbReference type="GO" id="GO:0003677">
    <property type="term" value="F:DNA binding"/>
    <property type="evidence" value="ECO:0007669"/>
    <property type="project" value="UniProtKB-KW"/>
</dbReference>
<name>A0A9D1XHN2_9FIRM</name>
<keyword evidence="2" id="KW-0731">Sigma factor</keyword>
<dbReference type="NCBIfam" id="TIGR02937">
    <property type="entry name" value="sigma70-ECF"/>
    <property type="match status" value="1"/>
</dbReference>
<dbReference type="Pfam" id="PF04542">
    <property type="entry name" value="Sigma70_r2"/>
    <property type="match status" value="1"/>
</dbReference>
<dbReference type="InterPro" id="IPR013325">
    <property type="entry name" value="RNA_pol_sigma_r2"/>
</dbReference>
<dbReference type="Gene3D" id="1.10.1740.10">
    <property type="match status" value="1"/>
</dbReference>
<keyword evidence="4" id="KW-0804">Transcription</keyword>
<dbReference type="EMBL" id="DXEK01000185">
    <property type="protein sequence ID" value="HIX78155.1"/>
    <property type="molecule type" value="Genomic_DNA"/>
</dbReference>
<sequence length="166" mass="19493">MEGRKDKFDIYYDRYKEFVTKSLLKITAANMALTDDLSQEVWIAFYLEMDEVTKYTDEGIRGWLYAVAKHRFLDFIKQSNESQRADAEEWAEVCRATKRIEESVITKLMFEEYVACLSEVERTLVLCRICGIPPREALPDLDCTDNALNVRCTRAMQKLRDYMKNS</sequence>
<gene>
    <name evidence="6" type="ORF">H9734_11280</name>
</gene>
<dbReference type="GO" id="GO:0006352">
    <property type="term" value="P:DNA-templated transcription initiation"/>
    <property type="evidence" value="ECO:0007669"/>
    <property type="project" value="InterPro"/>
</dbReference>
<dbReference type="Proteomes" id="UP000886890">
    <property type="component" value="Unassembled WGS sequence"/>
</dbReference>
<comment type="caution">
    <text evidence="6">The sequence shown here is derived from an EMBL/GenBank/DDBJ whole genome shotgun (WGS) entry which is preliminary data.</text>
</comment>
<keyword evidence="1" id="KW-0805">Transcription regulation</keyword>
<dbReference type="GO" id="GO:0016987">
    <property type="term" value="F:sigma factor activity"/>
    <property type="evidence" value="ECO:0007669"/>
    <property type="project" value="UniProtKB-KW"/>
</dbReference>
<evidence type="ECO:0000313" key="7">
    <source>
        <dbReference type="Proteomes" id="UP000886890"/>
    </source>
</evidence>
<organism evidence="6 7">
    <name type="scientific">Candidatus Fusicatenibacter merdavium</name>
    <dbReference type="NCBI Taxonomy" id="2838600"/>
    <lineage>
        <taxon>Bacteria</taxon>
        <taxon>Bacillati</taxon>
        <taxon>Bacillota</taxon>
        <taxon>Clostridia</taxon>
        <taxon>Lachnospirales</taxon>
        <taxon>Lachnospiraceae</taxon>
        <taxon>Fusicatenibacter</taxon>
    </lineage>
</organism>
<dbReference type="PANTHER" id="PTHR43133">
    <property type="entry name" value="RNA POLYMERASE ECF-TYPE SIGMA FACTO"/>
    <property type="match status" value="1"/>
</dbReference>
<evidence type="ECO:0000256" key="4">
    <source>
        <dbReference type="ARBA" id="ARBA00023163"/>
    </source>
</evidence>
<dbReference type="InterPro" id="IPR039425">
    <property type="entry name" value="RNA_pol_sigma-70-like"/>
</dbReference>
<evidence type="ECO:0000313" key="6">
    <source>
        <dbReference type="EMBL" id="HIX78155.1"/>
    </source>
</evidence>